<dbReference type="EC" id="2.7.4.25" evidence="2"/>
<evidence type="ECO:0000256" key="6">
    <source>
        <dbReference type="ARBA" id="ARBA00022840"/>
    </source>
</evidence>
<keyword evidence="5 10" id="KW-0418">Kinase</keyword>
<organism evidence="10">
    <name type="scientific">hydrocarbon metagenome</name>
    <dbReference type="NCBI Taxonomy" id="938273"/>
    <lineage>
        <taxon>unclassified sequences</taxon>
        <taxon>metagenomes</taxon>
        <taxon>ecological metagenomes</taxon>
    </lineage>
</organism>
<dbReference type="GO" id="GO:0036430">
    <property type="term" value="F:CMP kinase activity"/>
    <property type="evidence" value="ECO:0007669"/>
    <property type="project" value="RHEA"/>
</dbReference>
<comment type="similarity">
    <text evidence="1">Belongs to the cytidylate kinase family. Type 1 subfamily.</text>
</comment>
<comment type="catalytic activity">
    <reaction evidence="7">
        <text>dCMP + ATP = dCDP + ADP</text>
        <dbReference type="Rhea" id="RHEA:25094"/>
        <dbReference type="ChEBI" id="CHEBI:30616"/>
        <dbReference type="ChEBI" id="CHEBI:57566"/>
        <dbReference type="ChEBI" id="CHEBI:58593"/>
        <dbReference type="ChEBI" id="CHEBI:456216"/>
        <dbReference type="EC" id="2.7.4.25"/>
    </reaction>
</comment>
<dbReference type="EMBL" id="LNQE01000917">
    <property type="protein sequence ID" value="KUG23174.1"/>
    <property type="molecule type" value="Genomic_DNA"/>
</dbReference>
<keyword evidence="6" id="KW-0067">ATP-binding</keyword>
<dbReference type="InterPro" id="IPR011994">
    <property type="entry name" value="Cytidylate_kinase_dom"/>
</dbReference>
<gene>
    <name evidence="10" type="ORF">ASZ90_007015</name>
</gene>
<dbReference type="HAMAP" id="MF_00238">
    <property type="entry name" value="Cytidyl_kinase_type1"/>
    <property type="match status" value="1"/>
</dbReference>
<comment type="catalytic activity">
    <reaction evidence="8">
        <text>CMP + ATP = CDP + ADP</text>
        <dbReference type="Rhea" id="RHEA:11600"/>
        <dbReference type="ChEBI" id="CHEBI:30616"/>
        <dbReference type="ChEBI" id="CHEBI:58069"/>
        <dbReference type="ChEBI" id="CHEBI:60377"/>
        <dbReference type="ChEBI" id="CHEBI:456216"/>
        <dbReference type="EC" id="2.7.4.25"/>
    </reaction>
</comment>
<comment type="caution">
    <text evidence="10">The sequence shown here is derived from an EMBL/GenBank/DDBJ whole genome shotgun (WGS) entry which is preliminary data.</text>
</comment>
<evidence type="ECO:0000256" key="1">
    <source>
        <dbReference type="ARBA" id="ARBA00009427"/>
    </source>
</evidence>
<dbReference type="GO" id="GO:0005524">
    <property type="term" value="F:ATP binding"/>
    <property type="evidence" value="ECO:0007669"/>
    <property type="project" value="UniProtKB-KW"/>
</dbReference>
<dbReference type="GO" id="GO:0015949">
    <property type="term" value="P:nucleobase-containing small molecule interconversion"/>
    <property type="evidence" value="ECO:0007669"/>
    <property type="project" value="TreeGrafter"/>
</dbReference>
<dbReference type="Pfam" id="PF02224">
    <property type="entry name" value="Cytidylate_kin"/>
    <property type="match status" value="1"/>
</dbReference>
<accession>A0A0W8FQN2</accession>
<evidence type="ECO:0000313" key="10">
    <source>
        <dbReference type="EMBL" id="KUG23174.1"/>
    </source>
</evidence>
<dbReference type="GO" id="GO:0036431">
    <property type="term" value="F:dCMP kinase activity"/>
    <property type="evidence" value="ECO:0007669"/>
    <property type="project" value="InterPro"/>
</dbReference>
<evidence type="ECO:0000256" key="4">
    <source>
        <dbReference type="ARBA" id="ARBA00022741"/>
    </source>
</evidence>
<dbReference type="InterPro" id="IPR027417">
    <property type="entry name" value="P-loop_NTPase"/>
</dbReference>
<reference evidence="10" key="1">
    <citation type="journal article" date="2015" name="Proc. Natl. Acad. Sci. U.S.A.">
        <title>Networks of energetic and metabolic interactions define dynamics in microbial communities.</title>
        <authorList>
            <person name="Embree M."/>
            <person name="Liu J.K."/>
            <person name="Al-Bassam M.M."/>
            <person name="Zengler K."/>
        </authorList>
    </citation>
    <scope>NUCLEOTIDE SEQUENCE</scope>
</reference>
<protein>
    <recommendedName>
        <fullName evidence="2">(d)CMP kinase</fullName>
        <ecNumber evidence="2">2.7.4.25</ecNumber>
    </recommendedName>
</protein>
<dbReference type="SUPFAM" id="SSF52540">
    <property type="entry name" value="P-loop containing nucleoside triphosphate hydrolases"/>
    <property type="match status" value="1"/>
</dbReference>
<dbReference type="PANTHER" id="PTHR21299:SF2">
    <property type="entry name" value="CYTIDYLATE KINASE"/>
    <property type="match status" value="1"/>
</dbReference>
<keyword evidence="4" id="KW-0547">Nucleotide-binding</keyword>
<evidence type="ECO:0000256" key="3">
    <source>
        <dbReference type="ARBA" id="ARBA00022679"/>
    </source>
</evidence>
<dbReference type="GO" id="GO:0005829">
    <property type="term" value="C:cytosol"/>
    <property type="evidence" value="ECO:0007669"/>
    <property type="project" value="TreeGrafter"/>
</dbReference>
<evidence type="ECO:0000256" key="5">
    <source>
        <dbReference type="ARBA" id="ARBA00022777"/>
    </source>
</evidence>
<dbReference type="InterPro" id="IPR003136">
    <property type="entry name" value="Cytidylate_kin"/>
</dbReference>
<dbReference type="PANTHER" id="PTHR21299">
    <property type="entry name" value="CYTIDYLATE KINASE/PANTOATE-BETA-ALANINE LIGASE"/>
    <property type="match status" value="1"/>
</dbReference>
<dbReference type="Gene3D" id="3.40.50.300">
    <property type="entry name" value="P-loop containing nucleotide triphosphate hydrolases"/>
    <property type="match status" value="1"/>
</dbReference>
<evidence type="ECO:0000256" key="8">
    <source>
        <dbReference type="ARBA" id="ARBA00048478"/>
    </source>
</evidence>
<dbReference type="NCBIfam" id="TIGR00017">
    <property type="entry name" value="cmk"/>
    <property type="match status" value="1"/>
</dbReference>
<sequence>MGNKLIITIDGPAGAGKSTVSKILAKNLDYIYLDTGALYRALAYKALKEKISLEDVSALANLCSNTTVVLKTIDGRMKVYVDGEDVEGRIRTEEVSMTASKISMYAVVREKLLNLQREAGARGGIVAEGRDMGSVVFPHADYKFYLDAQLEERIRRRYKELCDKGAPVEYQSVQKDMLARDKQDKQREIAPLKVPEGAVIIDSDNLTIEGVVKEITSCISVK</sequence>
<dbReference type="AlphaFoldDB" id="A0A0W8FQN2"/>
<dbReference type="CDD" id="cd02020">
    <property type="entry name" value="CMPK"/>
    <property type="match status" value="1"/>
</dbReference>
<proteinExistence type="inferred from homology"/>
<feature type="domain" description="Cytidylate kinase" evidence="9">
    <location>
        <begin position="7"/>
        <end position="219"/>
    </location>
</feature>
<evidence type="ECO:0000259" key="9">
    <source>
        <dbReference type="Pfam" id="PF02224"/>
    </source>
</evidence>
<evidence type="ECO:0000256" key="7">
    <source>
        <dbReference type="ARBA" id="ARBA00047615"/>
    </source>
</evidence>
<name>A0A0W8FQN2_9ZZZZ</name>
<evidence type="ECO:0000256" key="2">
    <source>
        <dbReference type="ARBA" id="ARBA00012906"/>
    </source>
</evidence>
<keyword evidence="3 10" id="KW-0808">Transferase</keyword>